<evidence type="ECO:0000313" key="9">
    <source>
        <dbReference type="EMBL" id="MFC7344878.1"/>
    </source>
</evidence>
<organism evidence="9 10">
    <name type="scientific">Saccharopolyspora griseoalba</name>
    <dbReference type="NCBI Taxonomy" id="1431848"/>
    <lineage>
        <taxon>Bacteria</taxon>
        <taxon>Bacillati</taxon>
        <taxon>Actinomycetota</taxon>
        <taxon>Actinomycetes</taxon>
        <taxon>Pseudonocardiales</taxon>
        <taxon>Pseudonocardiaceae</taxon>
        <taxon>Saccharopolyspora</taxon>
    </lineage>
</organism>
<dbReference type="SUPFAM" id="SSF47203">
    <property type="entry name" value="Acyl-CoA dehydrogenase C-terminal domain-like"/>
    <property type="match status" value="1"/>
</dbReference>
<dbReference type="InterPro" id="IPR036250">
    <property type="entry name" value="AcylCo_DH-like_C"/>
</dbReference>
<dbReference type="Proteomes" id="UP001596504">
    <property type="component" value="Unassembled WGS sequence"/>
</dbReference>
<evidence type="ECO:0000256" key="5">
    <source>
        <dbReference type="RuleBase" id="RU362125"/>
    </source>
</evidence>
<proteinExistence type="inferred from homology"/>
<keyword evidence="10" id="KW-1185">Reference proteome</keyword>
<comment type="cofactor">
    <cofactor evidence="1 5">
        <name>FAD</name>
        <dbReference type="ChEBI" id="CHEBI:57692"/>
    </cofactor>
</comment>
<evidence type="ECO:0000313" key="10">
    <source>
        <dbReference type="Proteomes" id="UP001596504"/>
    </source>
</evidence>
<keyword evidence="5 9" id="KW-0560">Oxidoreductase</keyword>
<evidence type="ECO:0000259" key="6">
    <source>
        <dbReference type="Pfam" id="PF00441"/>
    </source>
</evidence>
<dbReference type="RefSeq" id="WP_380673098.1">
    <property type="nucleotide sequence ID" value="NZ_JBHTCJ010000021.1"/>
</dbReference>
<dbReference type="Pfam" id="PF02770">
    <property type="entry name" value="Acyl-CoA_dh_M"/>
    <property type="match status" value="1"/>
</dbReference>
<evidence type="ECO:0000256" key="4">
    <source>
        <dbReference type="ARBA" id="ARBA00022827"/>
    </source>
</evidence>
<dbReference type="Gene3D" id="1.10.540.10">
    <property type="entry name" value="Acyl-CoA dehydrogenase/oxidase, N-terminal domain"/>
    <property type="match status" value="1"/>
</dbReference>
<dbReference type="GO" id="GO:0016491">
    <property type="term" value="F:oxidoreductase activity"/>
    <property type="evidence" value="ECO:0007669"/>
    <property type="project" value="UniProtKB-KW"/>
</dbReference>
<dbReference type="InterPro" id="IPR046373">
    <property type="entry name" value="Acyl-CoA_Oxase/DH_mid-dom_sf"/>
</dbReference>
<dbReference type="InterPro" id="IPR009100">
    <property type="entry name" value="AcylCoA_DH/oxidase_NM_dom_sf"/>
</dbReference>
<dbReference type="EMBL" id="JBHTCJ010000021">
    <property type="protein sequence ID" value="MFC7344878.1"/>
    <property type="molecule type" value="Genomic_DNA"/>
</dbReference>
<dbReference type="Gene3D" id="1.20.140.10">
    <property type="entry name" value="Butyryl-CoA Dehydrogenase, subunit A, domain 3"/>
    <property type="match status" value="1"/>
</dbReference>
<dbReference type="SUPFAM" id="SSF56645">
    <property type="entry name" value="Acyl-CoA dehydrogenase NM domain-like"/>
    <property type="match status" value="1"/>
</dbReference>
<evidence type="ECO:0000256" key="2">
    <source>
        <dbReference type="ARBA" id="ARBA00009347"/>
    </source>
</evidence>
<dbReference type="EC" id="1.-.-.-" evidence="9"/>
<keyword evidence="4 5" id="KW-0274">FAD</keyword>
<feature type="domain" description="Acyl-CoA dehydrogenase/oxidase C-terminal" evidence="6">
    <location>
        <begin position="235"/>
        <end position="381"/>
    </location>
</feature>
<accession>A0ABW2LUB1</accession>
<gene>
    <name evidence="9" type="ORF">ACFQRI_26000</name>
</gene>
<comment type="caution">
    <text evidence="9">The sequence shown here is derived from an EMBL/GenBank/DDBJ whole genome shotgun (WGS) entry which is preliminary data.</text>
</comment>
<name>A0ABW2LUB1_9PSEU</name>
<dbReference type="InterPro" id="IPR006091">
    <property type="entry name" value="Acyl-CoA_Oxase/DH_mid-dom"/>
</dbReference>
<feature type="domain" description="Acyl-CoA dehydrogenase/oxidase N-terminal" evidence="8">
    <location>
        <begin position="11"/>
        <end position="122"/>
    </location>
</feature>
<dbReference type="Gene3D" id="2.40.110.10">
    <property type="entry name" value="Butyryl-CoA Dehydrogenase, subunit A, domain 2"/>
    <property type="match status" value="1"/>
</dbReference>
<evidence type="ECO:0000259" key="7">
    <source>
        <dbReference type="Pfam" id="PF02770"/>
    </source>
</evidence>
<sequence>MSDLVEQLYLTELDQEIREQAHQFAHDEIAPWGASLVGSNEPDLDLVRRFSKQGWFGLTIPQHYGGTGAGQVAKTATLEAVSQVAPSMGYLFQAYYLGIAKILHCGSAEQRQRWLPAIARGDCLPTIAVTEPGAGGNIGHIQATAERRGDRYVLNGSGLACKTFVGGSHNGADLHGVIVRIAGTSGTSGLCAFLVEATRPGVVLGEPRLLDGFSFGDLSFHDCEVGADSLVGAEGDGLAIAQSSSTLYGRLNLAAVGLGIMRRVLEDTVTFTTQRPLHPQARRLDGLQVNQQRLGAMQALYMSTRADVYAAAAGRDRGLDGVALDAALNNAKLQSYVRGQDLLALARETCSAYGLTGSLPRNAVYLDHLVSPAGTADVQRYRLFQHAVGAEPGSWSARFPAPVEPPSEG</sequence>
<comment type="similarity">
    <text evidence="2 5">Belongs to the acyl-CoA dehydrogenase family.</text>
</comment>
<feature type="domain" description="Acyl-CoA oxidase/dehydrogenase middle" evidence="7">
    <location>
        <begin position="127"/>
        <end position="223"/>
    </location>
</feature>
<evidence type="ECO:0000256" key="3">
    <source>
        <dbReference type="ARBA" id="ARBA00022630"/>
    </source>
</evidence>
<dbReference type="PANTHER" id="PTHR43884">
    <property type="entry name" value="ACYL-COA DEHYDROGENASE"/>
    <property type="match status" value="1"/>
</dbReference>
<dbReference type="Pfam" id="PF02771">
    <property type="entry name" value="Acyl-CoA_dh_N"/>
    <property type="match status" value="1"/>
</dbReference>
<keyword evidence="3 5" id="KW-0285">Flavoprotein</keyword>
<reference evidence="10" key="1">
    <citation type="journal article" date="2019" name="Int. J. Syst. Evol. Microbiol.">
        <title>The Global Catalogue of Microorganisms (GCM) 10K type strain sequencing project: providing services to taxonomists for standard genome sequencing and annotation.</title>
        <authorList>
            <consortium name="The Broad Institute Genomics Platform"/>
            <consortium name="The Broad Institute Genome Sequencing Center for Infectious Disease"/>
            <person name="Wu L."/>
            <person name="Ma J."/>
        </authorList>
    </citation>
    <scope>NUCLEOTIDE SEQUENCE [LARGE SCALE GENOMIC DNA]</scope>
    <source>
        <strain evidence="10">WLHS5</strain>
    </source>
</reference>
<evidence type="ECO:0000256" key="1">
    <source>
        <dbReference type="ARBA" id="ARBA00001974"/>
    </source>
</evidence>
<dbReference type="CDD" id="cd00567">
    <property type="entry name" value="ACAD"/>
    <property type="match status" value="1"/>
</dbReference>
<dbReference type="InterPro" id="IPR037069">
    <property type="entry name" value="AcylCoA_DH/ox_N_sf"/>
</dbReference>
<dbReference type="InterPro" id="IPR009075">
    <property type="entry name" value="AcylCo_DH/oxidase_C"/>
</dbReference>
<protein>
    <submittedName>
        <fullName evidence="9">Acyl-CoA dehydrogenase family protein</fullName>
        <ecNumber evidence="9">1.-.-.-</ecNumber>
    </submittedName>
</protein>
<dbReference type="Pfam" id="PF00441">
    <property type="entry name" value="Acyl-CoA_dh_1"/>
    <property type="match status" value="1"/>
</dbReference>
<dbReference type="InterPro" id="IPR013786">
    <property type="entry name" value="AcylCoA_DH/ox_N"/>
</dbReference>
<evidence type="ECO:0000259" key="8">
    <source>
        <dbReference type="Pfam" id="PF02771"/>
    </source>
</evidence>
<dbReference type="PANTHER" id="PTHR43884:SF19">
    <property type="entry name" value="ACYL-COA DEHYDROGENASE FADE4-RELATED"/>
    <property type="match status" value="1"/>
</dbReference>